<dbReference type="EMBL" id="QUMQ01000001">
    <property type="protein sequence ID" value="REG00986.1"/>
    <property type="molecule type" value="Genomic_DNA"/>
</dbReference>
<dbReference type="PANTHER" id="PTHR13789:SF318">
    <property type="entry name" value="GERANYLGERANYL DIPHOSPHATE REDUCTASE"/>
    <property type="match status" value="1"/>
</dbReference>
<evidence type="ECO:0000256" key="1">
    <source>
        <dbReference type="ARBA" id="ARBA00001974"/>
    </source>
</evidence>
<evidence type="ECO:0000313" key="8">
    <source>
        <dbReference type="Proteomes" id="UP000256913"/>
    </source>
</evidence>
<dbReference type="AlphaFoldDB" id="A0A3D9ZUU3"/>
<dbReference type="Proteomes" id="UP000256913">
    <property type="component" value="Unassembled WGS sequence"/>
</dbReference>
<dbReference type="RefSeq" id="WP_116072912.1">
    <property type="nucleotide sequence ID" value="NZ_BONB01000010.1"/>
</dbReference>
<evidence type="ECO:0000256" key="4">
    <source>
        <dbReference type="ARBA" id="ARBA00023002"/>
    </source>
</evidence>
<keyword evidence="3" id="KW-0274">FAD</keyword>
<dbReference type="SUPFAM" id="SSF51905">
    <property type="entry name" value="FAD/NAD(P)-binding domain"/>
    <property type="match status" value="1"/>
</dbReference>
<dbReference type="Pfam" id="PF01494">
    <property type="entry name" value="FAD_binding_3"/>
    <property type="match status" value="1"/>
</dbReference>
<keyword evidence="2" id="KW-0285">Flavoprotein</keyword>
<evidence type="ECO:0000259" key="6">
    <source>
        <dbReference type="Pfam" id="PF01494"/>
    </source>
</evidence>
<keyword evidence="5" id="KW-0503">Monooxygenase</keyword>
<evidence type="ECO:0000256" key="2">
    <source>
        <dbReference type="ARBA" id="ARBA00022630"/>
    </source>
</evidence>
<dbReference type="GO" id="GO:0004497">
    <property type="term" value="F:monooxygenase activity"/>
    <property type="evidence" value="ECO:0007669"/>
    <property type="project" value="UniProtKB-KW"/>
</dbReference>
<reference evidence="7 8" key="1">
    <citation type="submission" date="2018-08" db="EMBL/GenBank/DDBJ databases">
        <title>Sequencing the genomes of 1000 actinobacteria strains.</title>
        <authorList>
            <person name="Klenk H.-P."/>
        </authorList>
    </citation>
    <scope>NUCLEOTIDE SEQUENCE [LARGE SCALE GENOMIC DNA]</scope>
    <source>
        <strain evidence="7 8">DSM 44099</strain>
    </source>
</reference>
<dbReference type="InterPro" id="IPR050493">
    <property type="entry name" value="FAD-dep_Monooxygenase_BioMet"/>
</dbReference>
<gene>
    <name evidence="7" type="ORF">DFJ67_7057</name>
</gene>
<evidence type="ECO:0000256" key="5">
    <source>
        <dbReference type="ARBA" id="ARBA00023033"/>
    </source>
</evidence>
<keyword evidence="8" id="KW-1185">Reference proteome</keyword>
<keyword evidence="4" id="KW-0560">Oxidoreductase</keyword>
<proteinExistence type="predicted"/>
<dbReference type="InterPro" id="IPR036188">
    <property type="entry name" value="FAD/NAD-bd_sf"/>
</dbReference>
<dbReference type="InterPro" id="IPR002938">
    <property type="entry name" value="FAD-bd"/>
</dbReference>
<dbReference type="SUPFAM" id="SSF54373">
    <property type="entry name" value="FAD-linked reductases, C-terminal domain"/>
    <property type="match status" value="1"/>
</dbReference>
<name>A0A3D9ZUU3_9ACTN</name>
<accession>A0A3D9ZUU3</accession>
<protein>
    <submittedName>
        <fullName evidence="7">Salicylate hydroxylase</fullName>
    </submittedName>
</protein>
<sequence length="396" mass="42870">MAHLRVAVVGAGIAGLVFAAALRRTGIQCQIFEQAPRLTEVGAGVQVAPNATRLLHRMGLRDRLSEVAVAPESIEMRRWDDGALLQRTPLGDLCLRRFGAPYYTVHRADLQASLLSLVPPDHVHLGVRLAAVTQDANEARLHLADGTTVAADLVVGADGIHSVVREQIVTDTPRYSGQTIYRGLVPAWRVPFLVAEPRVRLWFGPGKHVVSYPVSAGRQVSFGATVAVSDWSEESWTANGDAADLAAAYAGWHTDVTRLIDAADRVSRWALHDRDSIDRLGAGRVVVIGDAAHPMLPFQAQGANQAIEDAVVLARCLAAAGPARWGAAVRRYAEVRLPRVVDIQRRSRANARTFHLGDGDGQRLRDTAAQVTSGLDQHEWLFAYDAEHVTTTSGSI</sequence>
<organism evidence="7 8">
    <name type="scientific">Asanoa ferruginea</name>
    <dbReference type="NCBI Taxonomy" id="53367"/>
    <lineage>
        <taxon>Bacteria</taxon>
        <taxon>Bacillati</taxon>
        <taxon>Actinomycetota</taxon>
        <taxon>Actinomycetes</taxon>
        <taxon>Micromonosporales</taxon>
        <taxon>Micromonosporaceae</taxon>
        <taxon>Asanoa</taxon>
    </lineage>
</organism>
<comment type="cofactor">
    <cofactor evidence="1">
        <name>FAD</name>
        <dbReference type="ChEBI" id="CHEBI:57692"/>
    </cofactor>
</comment>
<dbReference type="GO" id="GO:0071949">
    <property type="term" value="F:FAD binding"/>
    <property type="evidence" value="ECO:0007669"/>
    <property type="project" value="InterPro"/>
</dbReference>
<evidence type="ECO:0000256" key="3">
    <source>
        <dbReference type="ARBA" id="ARBA00022827"/>
    </source>
</evidence>
<feature type="domain" description="FAD-binding" evidence="6">
    <location>
        <begin position="5"/>
        <end position="343"/>
    </location>
</feature>
<evidence type="ECO:0000313" key="7">
    <source>
        <dbReference type="EMBL" id="REG00986.1"/>
    </source>
</evidence>
<dbReference type="PANTHER" id="PTHR13789">
    <property type="entry name" value="MONOOXYGENASE"/>
    <property type="match status" value="1"/>
</dbReference>
<dbReference type="Gene3D" id="3.50.50.60">
    <property type="entry name" value="FAD/NAD(P)-binding domain"/>
    <property type="match status" value="1"/>
</dbReference>
<dbReference type="OrthoDB" id="9782160at2"/>
<comment type="caution">
    <text evidence="7">The sequence shown here is derived from an EMBL/GenBank/DDBJ whole genome shotgun (WGS) entry which is preliminary data.</text>
</comment>
<dbReference type="PRINTS" id="PR00420">
    <property type="entry name" value="RNGMNOXGNASE"/>
</dbReference>